<organism evidence="2 3">
    <name type="scientific">Pseudonocardia xinjiangensis</name>
    <dbReference type="NCBI Taxonomy" id="75289"/>
    <lineage>
        <taxon>Bacteria</taxon>
        <taxon>Bacillati</taxon>
        <taxon>Actinomycetota</taxon>
        <taxon>Actinomycetes</taxon>
        <taxon>Pseudonocardiales</taxon>
        <taxon>Pseudonocardiaceae</taxon>
        <taxon>Pseudonocardia</taxon>
    </lineage>
</organism>
<keyword evidence="1" id="KW-0472">Membrane</keyword>
<keyword evidence="1" id="KW-0812">Transmembrane</keyword>
<comment type="caution">
    <text evidence="2">The sequence shown here is derived from an EMBL/GenBank/DDBJ whole genome shotgun (WGS) entry which is preliminary data.</text>
</comment>
<dbReference type="Proteomes" id="UP001296706">
    <property type="component" value="Unassembled WGS sequence"/>
</dbReference>
<gene>
    <name evidence="2" type="ORF">HF577_11750</name>
</gene>
<dbReference type="RefSeq" id="WP_169395826.1">
    <property type="nucleotide sequence ID" value="NZ_BAAAJH010000007.1"/>
</dbReference>
<feature type="transmembrane region" description="Helical" evidence="1">
    <location>
        <begin position="63"/>
        <end position="90"/>
    </location>
</feature>
<proteinExistence type="predicted"/>
<evidence type="ECO:0008006" key="4">
    <source>
        <dbReference type="Google" id="ProtNLM"/>
    </source>
</evidence>
<feature type="transmembrane region" description="Helical" evidence="1">
    <location>
        <begin position="127"/>
        <end position="145"/>
    </location>
</feature>
<keyword evidence="3" id="KW-1185">Reference proteome</keyword>
<reference evidence="2 3" key="1">
    <citation type="submission" date="2020-04" db="EMBL/GenBank/DDBJ databases">
        <authorList>
            <person name="Klaysubun C."/>
            <person name="Duangmal K."/>
            <person name="Lipun K."/>
        </authorList>
    </citation>
    <scope>NUCLEOTIDE SEQUENCE [LARGE SCALE GENOMIC DNA]</scope>
    <source>
        <strain evidence="2 3">JCM 11839</strain>
    </source>
</reference>
<accession>A0ABX1RCX8</accession>
<evidence type="ECO:0000313" key="3">
    <source>
        <dbReference type="Proteomes" id="UP001296706"/>
    </source>
</evidence>
<feature type="transmembrane region" description="Helical" evidence="1">
    <location>
        <begin position="96"/>
        <end position="115"/>
    </location>
</feature>
<evidence type="ECO:0000313" key="2">
    <source>
        <dbReference type="EMBL" id="NMH77754.1"/>
    </source>
</evidence>
<protein>
    <recommendedName>
        <fullName evidence="4">LexA-binding, inner membrane-associated hydrolase</fullName>
    </recommendedName>
</protein>
<dbReference type="EMBL" id="JAAXKY010000029">
    <property type="protein sequence ID" value="NMH77754.1"/>
    <property type="molecule type" value="Genomic_DNA"/>
</dbReference>
<name>A0ABX1RCX8_9PSEU</name>
<evidence type="ECO:0000256" key="1">
    <source>
        <dbReference type="SAM" id="Phobius"/>
    </source>
</evidence>
<keyword evidence="1" id="KW-1133">Transmembrane helix</keyword>
<sequence length="200" mass="21527">MNTTPPPTSTPSRPRARTTRALAAAAKRWPTLVGVAAGADTLLAEVTDDATHRLAEALLILPMLYVIVAALHFRRATWPVFFVCIALFIALRLQDWLAPSVVLLAIALAASIWGTSHGHHRERDFRLQLVGMAGFGALAVAGLVVDPDLGRYLVAAGWLGHAVWDWVHLAKDRVVSRSYAEWCGAVDVMIAVGLVAGPLL</sequence>